<protein>
    <submittedName>
        <fullName evidence="1">Uncharacterized protein</fullName>
    </submittedName>
</protein>
<name>A0ABR5JIH1_9PSED</name>
<dbReference type="EMBL" id="JUEU01000264">
    <property type="protein sequence ID" value="KOP53100.1"/>
    <property type="molecule type" value="Genomic_DNA"/>
</dbReference>
<dbReference type="Proteomes" id="UP000037201">
    <property type="component" value="Unassembled WGS sequence"/>
</dbReference>
<keyword evidence="2" id="KW-1185">Reference proteome</keyword>
<evidence type="ECO:0000313" key="2">
    <source>
        <dbReference type="Proteomes" id="UP000037201"/>
    </source>
</evidence>
<evidence type="ECO:0000313" key="1">
    <source>
        <dbReference type="EMBL" id="KOP53100.1"/>
    </source>
</evidence>
<reference evidence="1 2" key="1">
    <citation type="submission" date="2014-12" db="EMBL/GenBank/DDBJ databases">
        <authorList>
            <person name="Baeyen S."/>
        </authorList>
    </citation>
    <scope>NUCLEOTIDE SEQUENCE [LARGE SCALE GENOMIC DNA]</scope>
    <source>
        <strain evidence="1 2">LMG 28496</strain>
    </source>
</reference>
<comment type="caution">
    <text evidence="1">The sequence shown here is derived from an EMBL/GenBank/DDBJ whole genome shotgun (WGS) entry which is preliminary data.</text>
</comment>
<gene>
    <name evidence="1" type="ORF">OX90_22490</name>
</gene>
<reference evidence="1 2" key="2">
    <citation type="submission" date="2015-09" db="EMBL/GenBank/DDBJ databases">
        <title>Genome analysis of Pseudomonas syringae pv. porri LMG.</title>
        <authorList>
            <person name="Rombouts S."/>
        </authorList>
    </citation>
    <scope>NUCLEOTIDE SEQUENCE [LARGE SCALE GENOMIC DNA]</scope>
    <source>
        <strain evidence="1 2">LMG 28496</strain>
    </source>
</reference>
<organism evidence="1 2">
    <name type="scientific">Pseudomonas coronafaciens pv. porri</name>
    <dbReference type="NCBI Taxonomy" id="83964"/>
    <lineage>
        <taxon>Bacteria</taxon>
        <taxon>Pseudomonadati</taxon>
        <taxon>Pseudomonadota</taxon>
        <taxon>Gammaproteobacteria</taxon>
        <taxon>Pseudomonadales</taxon>
        <taxon>Pseudomonadaceae</taxon>
        <taxon>Pseudomonas</taxon>
        <taxon>Pseudomonas coronafaciens</taxon>
    </lineage>
</organism>
<proteinExistence type="predicted"/>
<sequence length="79" mass="9210">MSAVFPVNELRKMQVMRFGYKAYQQMSVTAYCTVRLMNPANLDLYQAQALKVCSHKTLRFNRLRPVCEGGAGWHDWLLR</sequence>
<accession>A0ABR5JIH1</accession>